<feature type="chain" id="PRO_5011501255" evidence="1">
    <location>
        <begin position="23"/>
        <end position="125"/>
    </location>
</feature>
<reference evidence="3" key="1">
    <citation type="submission" date="2016-10" db="EMBL/GenBank/DDBJ databases">
        <authorList>
            <person name="Varghese N."/>
            <person name="Submissions S."/>
        </authorList>
    </citation>
    <scope>NUCLEOTIDE SEQUENCE [LARGE SCALE GENOMIC DNA]</scope>
    <source>
        <strain evidence="3">CGMCC 1.8895</strain>
    </source>
</reference>
<keyword evidence="3" id="KW-1185">Reference proteome</keyword>
<proteinExistence type="predicted"/>
<dbReference type="STRING" id="576118.SAMN05216216_1427"/>
<dbReference type="AlphaFoldDB" id="A0A1G9J4R9"/>
<gene>
    <name evidence="2" type="ORF">SAMN05216216_1427</name>
</gene>
<dbReference type="PROSITE" id="PS51257">
    <property type="entry name" value="PROKAR_LIPOPROTEIN"/>
    <property type="match status" value="1"/>
</dbReference>
<evidence type="ECO:0000313" key="2">
    <source>
        <dbReference type="EMBL" id="SDL32154.1"/>
    </source>
</evidence>
<sequence>MFTQIIRLLLVSSVLVMSACQAESVNENLINKVNSIEDSWINYEGAEENNNTMVRSQFIPYDPDKAYEVNYPTYIAYYDGEKFLETIRHQDTPATVETVEEADGVIVSFNKKNKNGMQMVVTDEQ</sequence>
<evidence type="ECO:0000256" key="1">
    <source>
        <dbReference type="SAM" id="SignalP"/>
    </source>
</evidence>
<protein>
    <submittedName>
        <fullName evidence="2">Uncharacterized protein</fullName>
    </submittedName>
</protein>
<feature type="signal peptide" evidence="1">
    <location>
        <begin position="1"/>
        <end position="22"/>
    </location>
</feature>
<accession>A0A1G9J4R9</accession>
<name>A0A1G9J4R9_9BACL</name>
<keyword evidence="1" id="KW-0732">Signal</keyword>
<dbReference type="RefSeq" id="WP_092988232.1">
    <property type="nucleotide sequence ID" value="NZ_FNFY01000042.1"/>
</dbReference>
<organism evidence="2 3">
    <name type="scientific">Lacicoccus qingdaonensis</name>
    <dbReference type="NCBI Taxonomy" id="576118"/>
    <lineage>
        <taxon>Bacteria</taxon>
        <taxon>Bacillati</taxon>
        <taxon>Bacillota</taxon>
        <taxon>Bacilli</taxon>
        <taxon>Bacillales</taxon>
        <taxon>Salinicoccaceae</taxon>
        <taxon>Lacicoccus</taxon>
    </lineage>
</organism>
<dbReference type="EMBL" id="FNFY01000042">
    <property type="protein sequence ID" value="SDL32154.1"/>
    <property type="molecule type" value="Genomic_DNA"/>
</dbReference>
<dbReference type="Proteomes" id="UP000199008">
    <property type="component" value="Unassembled WGS sequence"/>
</dbReference>
<evidence type="ECO:0000313" key="3">
    <source>
        <dbReference type="Proteomes" id="UP000199008"/>
    </source>
</evidence>
<dbReference type="OrthoDB" id="2417843at2"/>